<dbReference type="InterPro" id="IPR020449">
    <property type="entry name" value="Tscrpt_reg_AraC-type_HTH"/>
</dbReference>
<gene>
    <name evidence="5" type="ORF">GCM10010912_08500</name>
</gene>
<dbReference type="PANTHER" id="PTHR47504:SF6">
    <property type="entry name" value="ARAC-FAMILY TRANSCRIPTIONAL REGULATOR"/>
    <property type="match status" value="1"/>
</dbReference>
<dbReference type="InterPro" id="IPR050959">
    <property type="entry name" value="MarA-like"/>
</dbReference>
<accession>A0A917FCT6</accession>
<reference evidence="5" key="2">
    <citation type="submission" date="2020-09" db="EMBL/GenBank/DDBJ databases">
        <authorList>
            <person name="Sun Q."/>
            <person name="Zhou Y."/>
        </authorList>
    </citation>
    <scope>NUCLEOTIDE SEQUENCE</scope>
    <source>
        <strain evidence="5">CGMCC 1.16134</strain>
    </source>
</reference>
<sequence length="294" mass="33608">MMDKGHSKTVKQSLHYIERNLTEKITLKEISHHSKFSSHHFYRIFYAAVGKTVADYVRRRRLAKAASELIYSEKRILDIALEYHFQSQEAFTRAFKKVYRLTPGQYRTYSRELVKGEKTMTTETTLKGWMVTGQNSGEYEVTVDKSEVHMGKASARLSSAAARNGGFATLMQMFSAEVYLGKRLKLTAFVKAQKVKGWAGLWMRVDHANGEMLKFDNMQQRSITGTSDWNQYEVILDIPQESHSIAFGILLSGTGTTWVDEFRFEVVDTKTPTTDDGPENTLPLAPVNLDFEEY</sequence>
<name>A0A917FCT6_9BACL</name>
<dbReference type="GO" id="GO:0003700">
    <property type="term" value="F:DNA-binding transcription factor activity"/>
    <property type="evidence" value="ECO:0007669"/>
    <property type="project" value="InterPro"/>
</dbReference>
<dbReference type="PROSITE" id="PS01124">
    <property type="entry name" value="HTH_ARAC_FAMILY_2"/>
    <property type="match status" value="1"/>
</dbReference>
<reference evidence="5" key="1">
    <citation type="journal article" date="2014" name="Int. J. Syst. Evol. Microbiol.">
        <title>Complete genome sequence of Corynebacterium casei LMG S-19264T (=DSM 44701T), isolated from a smear-ripened cheese.</title>
        <authorList>
            <consortium name="US DOE Joint Genome Institute (JGI-PGF)"/>
            <person name="Walter F."/>
            <person name="Albersmeier A."/>
            <person name="Kalinowski J."/>
            <person name="Ruckert C."/>
        </authorList>
    </citation>
    <scope>NUCLEOTIDE SEQUENCE</scope>
    <source>
        <strain evidence="5">CGMCC 1.16134</strain>
    </source>
</reference>
<proteinExistence type="predicted"/>
<dbReference type="SUPFAM" id="SSF46689">
    <property type="entry name" value="Homeodomain-like"/>
    <property type="match status" value="2"/>
</dbReference>
<dbReference type="Proteomes" id="UP000637643">
    <property type="component" value="Unassembled WGS sequence"/>
</dbReference>
<keyword evidence="6" id="KW-1185">Reference proteome</keyword>
<dbReference type="PRINTS" id="PR00032">
    <property type="entry name" value="HTHARAC"/>
</dbReference>
<dbReference type="SMART" id="SM00342">
    <property type="entry name" value="HTH_ARAC"/>
    <property type="match status" value="1"/>
</dbReference>
<keyword evidence="3" id="KW-0804">Transcription</keyword>
<keyword evidence="1" id="KW-0805">Transcription regulation</keyword>
<keyword evidence="2" id="KW-0238">DNA-binding</keyword>
<evidence type="ECO:0000256" key="3">
    <source>
        <dbReference type="ARBA" id="ARBA00023163"/>
    </source>
</evidence>
<evidence type="ECO:0000313" key="6">
    <source>
        <dbReference type="Proteomes" id="UP000637643"/>
    </source>
</evidence>
<evidence type="ECO:0000259" key="4">
    <source>
        <dbReference type="PROSITE" id="PS01124"/>
    </source>
</evidence>
<dbReference type="AlphaFoldDB" id="A0A917FCT6"/>
<dbReference type="GO" id="GO:0043565">
    <property type="term" value="F:sequence-specific DNA binding"/>
    <property type="evidence" value="ECO:0007669"/>
    <property type="project" value="InterPro"/>
</dbReference>
<evidence type="ECO:0000256" key="2">
    <source>
        <dbReference type="ARBA" id="ARBA00023125"/>
    </source>
</evidence>
<dbReference type="Pfam" id="PF12833">
    <property type="entry name" value="HTH_18"/>
    <property type="match status" value="1"/>
</dbReference>
<evidence type="ECO:0000313" key="5">
    <source>
        <dbReference type="EMBL" id="GGF65749.1"/>
    </source>
</evidence>
<dbReference type="Gene3D" id="2.60.120.260">
    <property type="entry name" value="Galactose-binding domain-like"/>
    <property type="match status" value="1"/>
</dbReference>
<dbReference type="EMBL" id="BMKR01000003">
    <property type="protein sequence ID" value="GGF65749.1"/>
    <property type="molecule type" value="Genomic_DNA"/>
</dbReference>
<comment type="caution">
    <text evidence="5">The sequence shown here is derived from an EMBL/GenBank/DDBJ whole genome shotgun (WGS) entry which is preliminary data.</text>
</comment>
<dbReference type="InterPro" id="IPR018060">
    <property type="entry name" value="HTH_AraC"/>
</dbReference>
<dbReference type="Gene3D" id="1.10.10.60">
    <property type="entry name" value="Homeodomain-like"/>
    <property type="match status" value="2"/>
</dbReference>
<organism evidence="5 6">
    <name type="scientific">Paenibacillus albidus</name>
    <dbReference type="NCBI Taxonomy" id="2041023"/>
    <lineage>
        <taxon>Bacteria</taxon>
        <taxon>Bacillati</taxon>
        <taxon>Bacillota</taxon>
        <taxon>Bacilli</taxon>
        <taxon>Bacillales</taxon>
        <taxon>Paenibacillaceae</taxon>
        <taxon>Paenibacillus</taxon>
    </lineage>
</organism>
<feature type="domain" description="HTH araC/xylS-type" evidence="4">
    <location>
        <begin position="11"/>
        <end position="109"/>
    </location>
</feature>
<dbReference type="PANTHER" id="PTHR47504">
    <property type="entry name" value="RIGHT ORIGIN-BINDING PROTEIN"/>
    <property type="match status" value="1"/>
</dbReference>
<protein>
    <submittedName>
        <fullName evidence="5">AraC family transcriptional regulator</fullName>
    </submittedName>
</protein>
<evidence type="ECO:0000256" key="1">
    <source>
        <dbReference type="ARBA" id="ARBA00023015"/>
    </source>
</evidence>
<dbReference type="InterPro" id="IPR009057">
    <property type="entry name" value="Homeodomain-like_sf"/>
</dbReference>